<name>A0ABP0WTK4_9BRYO</name>
<protein>
    <submittedName>
        <fullName evidence="2">Uncharacterized protein</fullName>
    </submittedName>
</protein>
<gene>
    <name evidence="2" type="ORF">CSSPJE1EN1_LOCUS14589</name>
</gene>
<proteinExistence type="predicted"/>
<keyword evidence="3" id="KW-1185">Reference proteome</keyword>
<reference evidence="2 3" key="1">
    <citation type="submission" date="2024-02" db="EMBL/GenBank/DDBJ databases">
        <authorList>
            <consortium name="ELIXIR-Norway"/>
            <consortium name="Elixir Norway"/>
        </authorList>
    </citation>
    <scope>NUCLEOTIDE SEQUENCE [LARGE SCALE GENOMIC DNA]</scope>
</reference>
<accession>A0ABP0WTK4</accession>
<organism evidence="2 3">
    <name type="scientific">Sphagnum jensenii</name>
    <dbReference type="NCBI Taxonomy" id="128206"/>
    <lineage>
        <taxon>Eukaryota</taxon>
        <taxon>Viridiplantae</taxon>
        <taxon>Streptophyta</taxon>
        <taxon>Embryophyta</taxon>
        <taxon>Bryophyta</taxon>
        <taxon>Sphagnophytina</taxon>
        <taxon>Sphagnopsida</taxon>
        <taxon>Sphagnales</taxon>
        <taxon>Sphagnaceae</taxon>
        <taxon>Sphagnum</taxon>
    </lineage>
</organism>
<dbReference type="EMBL" id="OZ020097">
    <property type="protein sequence ID" value="CAK9269111.1"/>
    <property type="molecule type" value="Genomic_DNA"/>
</dbReference>
<evidence type="ECO:0000256" key="1">
    <source>
        <dbReference type="SAM" id="MobiDB-lite"/>
    </source>
</evidence>
<feature type="region of interest" description="Disordered" evidence="1">
    <location>
        <begin position="24"/>
        <end position="66"/>
    </location>
</feature>
<evidence type="ECO:0000313" key="3">
    <source>
        <dbReference type="Proteomes" id="UP001497444"/>
    </source>
</evidence>
<sequence>MAYDRAAVECRGVNAVTNFQLSSHLGDTNKSPSHPAVPHGGEKSLEADSQGPAYDPNHEPAVSGTSLQKLREEDLSMSSQVLNSIDWLSPSVVLRIPMYRSRVLLPPSCELEGMITKACEALEGRVIMGTTRNLSKVTV</sequence>
<dbReference type="Proteomes" id="UP001497444">
    <property type="component" value="Chromosome 2"/>
</dbReference>
<evidence type="ECO:0000313" key="2">
    <source>
        <dbReference type="EMBL" id="CAK9269111.1"/>
    </source>
</evidence>